<dbReference type="AlphaFoldDB" id="A0A9Q0BSG0"/>
<dbReference type="EMBL" id="JAMKOV010000002">
    <property type="protein sequence ID" value="KAI8042922.1"/>
    <property type="molecule type" value="Genomic_DNA"/>
</dbReference>
<feature type="region of interest" description="Disordered" evidence="1">
    <location>
        <begin position="186"/>
        <end position="226"/>
    </location>
</feature>
<feature type="compositionally biased region" description="Polar residues" evidence="1">
    <location>
        <begin position="425"/>
        <end position="434"/>
    </location>
</feature>
<dbReference type="SMART" id="SM00540">
    <property type="entry name" value="LEM"/>
    <property type="match status" value="1"/>
</dbReference>
<organism evidence="3 4">
    <name type="scientific">Drosophila gunungcola</name>
    <name type="common">fruit fly</name>
    <dbReference type="NCBI Taxonomy" id="103775"/>
    <lineage>
        <taxon>Eukaryota</taxon>
        <taxon>Metazoa</taxon>
        <taxon>Ecdysozoa</taxon>
        <taxon>Arthropoda</taxon>
        <taxon>Hexapoda</taxon>
        <taxon>Insecta</taxon>
        <taxon>Pterygota</taxon>
        <taxon>Neoptera</taxon>
        <taxon>Endopterygota</taxon>
        <taxon>Diptera</taxon>
        <taxon>Brachycera</taxon>
        <taxon>Muscomorpha</taxon>
        <taxon>Ephydroidea</taxon>
        <taxon>Drosophilidae</taxon>
        <taxon>Drosophila</taxon>
        <taxon>Sophophora</taxon>
    </lineage>
</organism>
<evidence type="ECO:0000313" key="3">
    <source>
        <dbReference type="EMBL" id="KAI8042922.1"/>
    </source>
</evidence>
<feature type="compositionally biased region" description="Basic and acidic residues" evidence="1">
    <location>
        <begin position="262"/>
        <end position="300"/>
    </location>
</feature>
<keyword evidence="4" id="KW-1185">Reference proteome</keyword>
<dbReference type="PROSITE" id="PS50954">
    <property type="entry name" value="LEM"/>
    <property type="match status" value="1"/>
</dbReference>
<comment type="caution">
    <text evidence="3">The sequence shown here is derived from an EMBL/GenBank/DDBJ whole genome shotgun (WGS) entry which is preliminary data.</text>
</comment>
<dbReference type="OrthoDB" id="7863506at2759"/>
<protein>
    <recommendedName>
        <fullName evidence="2">LEM domain-containing protein</fullName>
    </recommendedName>
</protein>
<feature type="domain" description="LEM" evidence="2">
    <location>
        <begin position="13"/>
        <end position="57"/>
    </location>
</feature>
<feature type="region of interest" description="Disordered" evidence="1">
    <location>
        <begin position="247"/>
        <end position="302"/>
    </location>
</feature>
<name>A0A9Q0BSG0_9MUSC</name>
<feature type="compositionally biased region" description="Acidic residues" evidence="1">
    <location>
        <begin position="247"/>
        <end position="261"/>
    </location>
</feature>
<sequence length="481" mass="56160">MRQNAVNKERPIYRSVQLLTDVQLSTMCESYRILLGPITSRNRRLAERHLHIAMIGERAKYRAQQQFAEECKLPISGSFQPVPPPQQHYGSVKATPAFRQPIPPRNFWPSFGSFKLRSPPPPTRYFQYRGKRPDPVLEPRQYVTWRQRNSLANQSAADPGPNILGFKMPFSMEDLRSRISNTIKRFQGGGEEATAMRLPKRCADPDREKDQKYENRFQEKCHDKHPDNYHYAYQESYRNAYQKDFQGDDEEQFDEDDEEEASDRSFQKHPDHPYAERDTLSDVSDDEGHQQDKKNQDSRRSPFPFELRKLQGLFNGADGESQSELGDFKSFHSLASVYHEFTNQVPMARTQPRPRHWWWLGREAAGDERIPEAERTTEQDLMQERELKTINYLSEAPSRVDDGLLELMGRVELRDDSDEEEGTVVQGQSGPRSRSYSGFCRHIFHLLCCDRHGKLDAEKLRCSFFCCCMAFAIYMGFKMMR</sequence>
<evidence type="ECO:0000313" key="4">
    <source>
        <dbReference type="Proteomes" id="UP001059596"/>
    </source>
</evidence>
<feature type="compositionally biased region" description="Basic and acidic residues" evidence="1">
    <location>
        <begin position="201"/>
        <end position="226"/>
    </location>
</feature>
<gene>
    <name evidence="3" type="ORF">M5D96_004245</name>
</gene>
<proteinExistence type="predicted"/>
<dbReference type="Proteomes" id="UP001059596">
    <property type="component" value="Unassembled WGS sequence"/>
</dbReference>
<feature type="region of interest" description="Disordered" evidence="1">
    <location>
        <begin position="415"/>
        <end position="434"/>
    </location>
</feature>
<evidence type="ECO:0000259" key="2">
    <source>
        <dbReference type="PROSITE" id="PS50954"/>
    </source>
</evidence>
<dbReference type="InterPro" id="IPR003887">
    <property type="entry name" value="LEM_dom"/>
</dbReference>
<reference evidence="3" key="1">
    <citation type="journal article" date="2023" name="Genome Biol. Evol.">
        <title>Long-read-based Genome Assembly of Drosophila gunungcola Reveals Fewer Chemosensory Genes in Flower-breeding Species.</title>
        <authorList>
            <person name="Negi A."/>
            <person name="Liao B.Y."/>
            <person name="Yeh S.D."/>
        </authorList>
    </citation>
    <scope>NUCLEOTIDE SEQUENCE</scope>
    <source>
        <strain evidence="3">Sukarami</strain>
    </source>
</reference>
<accession>A0A9Q0BSG0</accession>
<evidence type="ECO:0000256" key="1">
    <source>
        <dbReference type="SAM" id="MobiDB-lite"/>
    </source>
</evidence>